<keyword evidence="4" id="KW-1185">Reference proteome</keyword>
<dbReference type="InterPro" id="IPR011009">
    <property type="entry name" value="Kinase-like_dom_sf"/>
</dbReference>
<dbReference type="PROSITE" id="PS50011">
    <property type="entry name" value="PROTEIN_KINASE_DOM"/>
    <property type="match status" value="1"/>
</dbReference>
<keyword evidence="1" id="KW-1133">Transmembrane helix</keyword>
<sequence>MEIDFGPPYFEPDTPKPEQNEIINNFHINALKHEDNHSYDYIASDSNGGTKSILKFFKLYETSVPDIKTQIQILDSIKHPNIVESSYFRYKEYICIAIPLPPEDNLHTFIHTHYPQGVPEELASKIMFQMISAVEYLHSINICHCDIKLDSFLVFDSNINNISIKLTNFSYAQKISQDEKIEKFHGTPEYCAPEIFKHIPYDAYVDIWSLGVALFVMLSGIYPFPNYRIAPKRCREMIMKGEVKYDILISKNISADAINLVSQMCQLDPVNRISSSNALRHCWISSHNK</sequence>
<name>A0ABR2L2Q4_9EUKA</name>
<organism evidence="3 4">
    <name type="scientific">Tritrichomonas musculus</name>
    <dbReference type="NCBI Taxonomy" id="1915356"/>
    <lineage>
        <taxon>Eukaryota</taxon>
        <taxon>Metamonada</taxon>
        <taxon>Parabasalia</taxon>
        <taxon>Tritrichomonadida</taxon>
        <taxon>Tritrichomonadidae</taxon>
        <taxon>Tritrichomonas</taxon>
    </lineage>
</organism>
<dbReference type="PANTHER" id="PTHR44167:SF24">
    <property type="entry name" value="SERINE_THREONINE-PROTEIN KINASE CHK2"/>
    <property type="match status" value="1"/>
</dbReference>
<reference evidence="3 4" key="1">
    <citation type="submission" date="2024-04" db="EMBL/GenBank/DDBJ databases">
        <title>Tritrichomonas musculus Genome.</title>
        <authorList>
            <person name="Alves-Ferreira E."/>
            <person name="Grigg M."/>
            <person name="Lorenzi H."/>
            <person name="Galac M."/>
        </authorList>
    </citation>
    <scope>NUCLEOTIDE SEQUENCE [LARGE SCALE GENOMIC DNA]</scope>
    <source>
        <strain evidence="3 4">EAF2021</strain>
    </source>
</reference>
<dbReference type="Pfam" id="PF00069">
    <property type="entry name" value="Pkinase"/>
    <property type="match status" value="1"/>
</dbReference>
<keyword evidence="1" id="KW-0812">Transmembrane</keyword>
<evidence type="ECO:0000259" key="2">
    <source>
        <dbReference type="PROSITE" id="PS50011"/>
    </source>
</evidence>
<dbReference type="PANTHER" id="PTHR44167">
    <property type="entry name" value="OVARIAN-SPECIFIC SERINE/THREONINE-PROTEIN KINASE LOK-RELATED"/>
    <property type="match status" value="1"/>
</dbReference>
<dbReference type="InterPro" id="IPR000719">
    <property type="entry name" value="Prot_kinase_dom"/>
</dbReference>
<keyword evidence="1" id="KW-0472">Membrane</keyword>
<protein>
    <recommendedName>
        <fullName evidence="2">Protein kinase domain-containing protein</fullName>
    </recommendedName>
</protein>
<dbReference type="EMBL" id="JAPFFF010000002">
    <property type="protein sequence ID" value="KAK8897644.1"/>
    <property type="molecule type" value="Genomic_DNA"/>
</dbReference>
<evidence type="ECO:0000256" key="1">
    <source>
        <dbReference type="SAM" id="Phobius"/>
    </source>
</evidence>
<evidence type="ECO:0000313" key="4">
    <source>
        <dbReference type="Proteomes" id="UP001470230"/>
    </source>
</evidence>
<feature type="domain" description="Protein kinase" evidence="2">
    <location>
        <begin position="26"/>
        <end position="284"/>
    </location>
</feature>
<proteinExistence type="predicted"/>
<dbReference type="SUPFAM" id="SSF56112">
    <property type="entry name" value="Protein kinase-like (PK-like)"/>
    <property type="match status" value="1"/>
</dbReference>
<evidence type="ECO:0000313" key="3">
    <source>
        <dbReference type="EMBL" id="KAK8897644.1"/>
    </source>
</evidence>
<dbReference type="Proteomes" id="UP001470230">
    <property type="component" value="Unassembled WGS sequence"/>
</dbReference>
<feature type="transmembrane region" description="Helical" evidence="1">
    <location>
        <begin position="207"/>
        <end position="225"/>
    </location>
</feature>
<accession>A0ABR2L2Q4</accession>
<gene>
    <name evidence="3" type="ORF">M9Y10_015607</name>
</gene>
<comment type="caution">
    <text evidence="3">The sequence shown here is derived from an EMBL/GenBank/DDBJ whole genome shotgun (WGS) entry which is preliminary data.</text>
</comment>
<dbReference type="Gene3D" id="1.10.510.10">
    <property type="entry name" value="Transferase(Phosphotransferase) domain 1"/>
    <property type="match status" value="1"/>
</dbReference>